<feature type="domain" description="Helicase C-terminal" evidence="4">
    <location>
        <begin position="225"/>
        <end position="383"/>
    </location>
</feature>
<dbReference type="PROSITE" id="PS51194">
    <property type="entry name" value="HELICASE_CTER"/>
    <property type="match status" value="1"/>
</dbReference>
<reference evidence="5 6" key="1">
    <citation type="submission" date="2017-06" db="EMBL/GenBank/DDBJ databases">
        <title>Genome sequencing of cyanobaciteial culture collection at National Institute for Environmental Studies (NIES).</title>
        <authorList>
            <person name="Hirose Y."/>
            <person name="Shimura Y."/>
            <person name="Fujisawa T."/>
            <person name="Nakamura Y."/>
            <person name="Kawachi M."/>
        </authorList>
    </citation>
    <scope>NUCLEOTIDE SEQUENCE [LARGE SCALE GENOMIC DNA]</scope>
    <source>
        <strain evidence="5 6">NIES-37</strain>
        <plasmid evidence="6">Plasmid2 dna</plasmid>
    </source>
</reference>
<evidence type="ECO:0000259" key="4">
    <source>
        <dbReference type="PROSITE" id="PS51194"/>
    </source>
</evidence>
<dbReference type="GO" id="GO:0016887">
    <property type="term" value="F:ATP hydrolysis activity"/>
    <property type="evidence" value="ECO:0007669"/>
    <property type="project" value="TreeGrafter"/>
</dbReference>
<proteinExistence type="predicted"/>
<gene>
    <name evidence="5" type="ORF">NIES37_70850</name>
</gene>
<dbReference type="GO" id="GO:0003677">
    <property type="term" value="F:DNA binding"/>
    <property type="evidence" value="ECO:0007669"/>
    <property type="project" value="TreeGrafter"/>
</dbReference>
<dbReference type="Proteomes" id="UP000218785">
    <property type="component" value="Plasmid plasmid2"/>
</dbReference>
<dbReference type="EMBL" id="AP018250">
    <property type="protein sequence ID" value="BAZ03072.1"/>
    <property type="molecule type" value="Genomic_DNA"/>
</dbReference>
<keyword evidence="2" id="KW-0067">ATP-binding</keyword>
<evidence type="ECO:0000259" key="3">
    <source>
        <dbReference type="PROSITE" id="PS51192"/>
    </source>
</evidence>
<dbReference type="SMART" id="SM00490">
    <property type="entry name" value="HELICc"/>
    <property type="match status" value="1"/>
</dbReference>
<name>A0A1Z4NBL6_9CYAN</name>
<dbReference type="InterPro" id="IPR027417">
    <property type="entry name" value="P-loop_NTPase"/>
</dbReference>
<dbReference type="SUPFAM" id="SSF52540">
    <property type="entry name" value="P-loop containing nucleoside triphosphate hydrolases"/>
    <property type="match status" value="1"/>
</dbReference>
<keyword evidence="6" id="KW-1185">Reference proteome</keyword>
<dbReference type="PANTHER" id="PTHR47962">
    <property type="entry name" value="ATP-DEPENDENT HELICASE LHR-RELATED-RELATED"/>
    <property type="match status" value="1"/>
</dbReference>
<dbReference type="AlphaFoldDB" id="A0A1Z4NBL6"/>
<keyword evidence="5" id="KW-0378">Hydrolase</keyword>
<dbReference type="Gene3D" id="3.40.50.300">
    <property type="entry name" value="P-loop containing nucleotide triphosphate hydrolases"/>
    <property type="match status" value="2"/>
</dbReference>
<dbReference type="InterPro" id="IPR001650">
    <property type="entry name" value="Helicase_C-like"/>
</dbReference>
<dbReference type="InterPro" id="IPR052511">
    <property type="entry name" value="ATP-dep_Helicase"/>
</dbReference>
<evidence type="ECO:0000313" key="5">
    <source>
        <dbReference type="EMBL" id="BAZ03072.1"/>
    </source>
</evidence>
<accession>A0A1Z4NBL6</accession>
<dbReference type="PANTHER" id="PTHR47962:SF5">
    <property type="entry name" value="ATP-DEPENDENT HELICASE LHR-RELATED"/>
    <property type="match status" value="1"/>
</dbReference>
<dbReference type="GO" id="GO:0004386">
    <property type="term" value="F:helicase activity"/>
    <property type="evidence" value="ECO:0007669"/>
    <property type="project" value="UniProtKB-KW"/>
</dbReference>
<evidence type="ECO:0000256" key="1">
    <source>
        <dbReference type="ARBA" id="ARBA00022741"/>
    </source>
</evidence>
<geneLocation type="plasmid" evidence="6">
    <name>Plasmid2 dna</name>
</geneLocation>
<keyword evidence="5" id="KW-0614">Plasmid</keyword>
<keyword evidence="1" id="KW-0547">Nucleotide-binding</keyword>
<feature type="domain" description="Helicase ATP-binding" evidence="3">
    <location>
        <begin position="30"/>
        <end position="203"/>
    </location>
</feature>
<dbReference type="InterPro" id="IPR011545">
    <property type="entry name" value="DEAD/DEAH_box_helicase_dom"/>
</dbReference>
<dbReference type="Pfam" id="PF00270">
    <property type="entry name" value="DEAD"/>
    <property type="match status" value="1"/>
</dbReference>
<dbReference type="InterPro" id="IPR014001">
    <property type="entry name" value="Helicase_ATP-bd"/>
</dbReference>
<dbReference type="RefSeq" id="WP_096584990.1">
    <property type="nucleotide sequence ID" value="NZ_CAWNJS010000003.1"/>
</dbReference>
<dbReference type="Pfam" id="PF00271">
    <property type="entry name" value="Helicase_C"/>
    <property type="match status" value="1"/>
</dbReference>
<evidence type="ECO:0000313" key="6">
    <source>
        <dbReference type="Proteomes" id="UP000218785"/>
    </source>
</evidence>
<dbReference type="SMART" id="SM00487">
    <property type="entry name" value="DEXDc"/>
    <property type="match status" value="1"/>
</dbReference>
<sequence>MSGIEILERVVASAFYGRFATLRPVQEAAIEPLIKGRNVVLSSGTGSGKTEAVLAPLLSRYWRQAAKTGALTILYIAPTKALVNDLEKRLLPPLDRLGLRIGIRHGDRDDLASGHTPHVLVTTPESLEVLLFRKDIALQTVQAVVIDEVHLLYNTQRGLQLSILLQRLKKTLEHDLQLAALSATVGRLQDVRDFLFGSEKSADFLEFPSHRLIDAYVQHIVDETSFLQLIRKLIKGSSTKLLIFVNSRRECERLASLLKYEERLCPFIFTHYSSLSSEVRIETEQQFLAARTAICITTSTLELGIDIGNIDAVILWGVPGGVESFLQRIGRSNRRQNKTNVICLIPDDSQNVTIDTLRFLALIDAAKKGELPIRAPYELFGAIGQQCLSVIGADQGRFTRIADLCKLFEHRNYLTRSTIEPILAELADNNYLQRHGFKNQYGAAENLYKLIDYRMIYGNFGLSSRMLELCYGSQVLGEVPVDNLLRLRQGVLVRFAGQIWRVRKLSTECIIVEPTQEKGSIIDFTYSGKGIACDAFICNRMWEIIHNEELSFDVLSSCFKNSIEEMVISLRRVCTFESIPYNSSLTGIRYFTFAGYFINKAVALITGQRNYQVDDISLLVKSPINWQSIPIHPQGYEAIFYSLFEVSSEQSIYQNLLPLHLQRHEYIQTWLKDDTVIKILNRLVSSRVIEVNLNISN</sequence>
<dbReference type="KEGG" id="ttq:NIES37_70850"/>
<organism evidence="5 6">
    <name type="scientific">Tolypothrix tenuis PCC 7101</name>
    <dbReference type="NCBI Taxonomy" id="231146"/>
    <lineage>
        <taxon>Bacteria</taxon>
        <taxon>Bacillati</taxon>
        <taxon>Cyanobacteriota</taxon>
        <taxon>Cyanophyceae</taxon>
        <taxon>Nostocales</taxon>
        <taxon>Tolypothrichaceae</taxon>
        <taxon>Tolypothrix</taxon>
    </lineage>
</organism>
<protein>
    <submittedName>
        <fullName evidence="5">DEAD/DEAH box RNA helicase</fullName>
    </submittedName>
</protein>
<evidence type="ECO:0000256" key="2">
    <source>
        <dbReference type="ARBA" id="ARBA00022840"/>
    </source>
</evidence>
<dbReference type="GO" id="GO:0005524">
    <property type="term" value="F:ATP binding"/>
    <property type="evidence" value="ECO:0007669"/>
    <property type="project" value="UniProtKB-KW"/>
</dbReference>
<keyword evidence="5" id="KW-0347">Helicase</keyword>
<dbReference type="PROSITE" id="PS51192">
    <property type="entry name" value="HELICASE_ATP_BIND_1"/>
    <property type="match status" value="1"/>
</dbReference>